<protein>
    <submittedName>
        <fullName evidence="11">Uncharacterized protein LOC103505686</fullName>
    </submittedName>
</protein>
<evidence type="ECO:0000256" key="5">
    <source>
        <dbReference type="ARBA" id="ARBA00022989"/>
    </source>
</evidence>
<evidence type="ECO:0000256" key="4">
    <source>
        <dbReference type="ARBA" id="ARBA00022692"/>
    </source>
</evidence>
<evidence type="ECO:0000313" key="10">
    <source>
        <dbReference type="Proteomes" id="UP000079169"/>
    </source>
</evidence>
<dbReference type="Proteomes" id="UP000079169">
    <property type="component" value="Unplaced"/>
</dbReference>
<reference evidence="11" key="1">
    <citation type="submission" date="2025-08" db="UniProtKB">
        <authorList>
            <consortium name="RefSeq"/>
        </authorList>
    </citation>
    <scope>IDENTIFICATION</scope>
</reference>
<keyword evidence="5 9" id="KW-1133">Transmembrane helix</keyword>
<keyword evidence="3" id="KW-1003">Cell membrane</keyword>
<dbReference type="KEGG" id="dci:103505686"/>
<feature type="region of interest" description="Disordered" evidence="8">
    <location>
        <begin position="1"/>
        <end position="28"/>
    </location>
</feature>
<dbReference type="PaxDb" id="121845-A0A3Q0IQ15"/>
<evidence type="ECO:0000256" key="6">
    <source>
        <dbReference type="ARBA" id="ARBA00023136"/>
    </source>
</evidence>
<keyword evidence="4 9" id="KW-0812">Transmembrane</keyword>
<dbReference type="GeneID" id="103505686"/>
<evidence type="ECO:0000256" key="8">
    <source>
        <dbReference type="SAM" id="MobiDB-lite"/>
    </source>
</evidence>
<dbReference type="GO" id="GO:0005886">
    <property type="term" value="C:plasma membrane"/>
    <property type="evidence" value="ECO:0007669"/>
    <property type="project" value="UniProtKB-SubCell"/>
</dbReference>
<evidence type="ECO:0000256" key="7">
    <source>
        <dbReference type="ARBA" id="ARBA00023180"/>
    </source>
</evidence>
<name>A0A3Q0IQ15_DIACI</name>
<accession>A0A3Q0IQ15</accession>
<evidence type="ECO:0000256" key="1">
    <source>
        <dbReference type="ARBA" id="ARBA00004236"/>
    </source>
</evidence>
<organism evidence="10 11">
    <name type="scientific">Diaphorina citri</name>
    <name type="common">Asian citrus psyllid</name>
    <dbReference type="NCBI Taxonomy" id="121845"/>
    <lineage>
        <taxon>Eukaryota</taxon>
        <taxon>Metazoa</taxon>
        <taxon>Ecdysozoa</taxon>
        <taxon>Arthropoda</taxon>
        <taxon>Hexapoda</taxon>
        <taxon>Insecta</taxon>
        <taxon>Pterygota</taxon>
        <taxon>Neoptera</taxon>
        <taxon>Paraneoptera</taxon>
        <taxon>Hemiptera</taxon>
        <taxon>Sternorrhyncha</taxon>
        <taxon>Psylloidea</taxon>
        <taxon>Psyllidae</taxon>
        <taxon>Diaphorininae</taxon>
        <taxon>Diaphorina</taxon>
    </lineage>
</organism>
<evidence type="ECO:0000256" key="2">
    <source>
        <dbReference type="ARBA" id="ARBA00010532"/>
    </source>
</evidence>
<keyword evidence="7" id="KW-0325">Glycoprotein</keyword>
<proteinExistence type="inferred from homology"/>
<comment type="similarity">
    <text evidence="2">Belongs to the CD36 family.</text>
</comment>
<evidence type="ECO:0000256" key="3">
    <source>
        <dbReference type="ARBA" id="ARBA00022475"/>
    </source>
</evidence>
<evidence type="ECO:0000313" key="11">
    <source>
        <dbReference type="RefSeq" id="XP_026676763.1"/>
    </source>
</evidence>
<dbReference type="InterPro" id="IPR002159">
    <property type="entry name" value="CD36_fam"/>
</dbReference>
<comment type="subcellular location">
    <subcellularLocation>
        <location evidence="1">Cell membrane</location>
    </subcellularLocation>
</comment>
<keyword evidence="10" id="KW-1185">Reference proteome</keyword>
<gene>
    <name evidence="11" type="primary">LOC103505686</name>
</gene>
<evidence type="ECO:0000256" key="9">
    <source>
        <dbReference type="SAM" id="Phobius"/>
    </source>
</evidence>
<feature type="transmembrane region" description="Helical" evidence="9">
    <location>
        <begin position="56"/>
        <end position="80"/>
    </location>
</feature>
<keyword evidence="6 9" id="KW-0472">Membrane</keyword>
<dbReference type="RefSeq" id="XP_026676763.1">
    <property type="nucleotide sequence ID" value="XM_026820962.1"/>
</dbReference>
<dbReference type="Pfam" id="PF01130">
    <property type="entry name" value="CD36"/>
    <property type="match status" value="1"/>
</dbReference>
<dbReference type="AlphaFoldDB" id="A0A3Q0IQ15"/>
<sequence length="144" mass="17037">MRRGSHGLTTTTITPPDMTRRSSPYSPIKTDKSMTKIYYFVSDGIKREPLKLWRSLFLLLLIALCIAFTSTLWFTNAFWITVRRFNVFENNSLSLDYFQHPPVERMSMCIHIYNYTNVDRFYSDESEEEEDQLAVDFLGPYCFK</sequence>